<proteinExistence type="predicted"/>
<evidence type="ECO:0000313" key="1">
    <source>
        <dbReference type="EMBL" id="KAJ9577273.1"/>
    </source>
</evidence>
<sequence>LSIFSSDVLHYSILWLCVSDCTPVICSRPPKQLKSVRCGRLGLVIQLMLYRDAAIPDSKMKIQNNILLLAQVKSARGKYRESCNHVTGSIIFCNFQFHDICLFIAYTYLSEILQGSYSNTM</sequence>
<feature type="non-terminal residue" evidence="1">
    <location>
        <position position="121"/>
    </location>
</feature>
<reference evidence="1" key="2">
    <citation type="submission" date="2023-05" db="EMBL/GenBank/DDBJ databases">
        <authorList>
            <person name="Fouks B."/>
        </authorList>
    </citation>
    <scope>NUCLEOTIDE SEQUENCE</scope>
    <source>
        <strain evidence="1">Stay&amp;Tobe</strain>
        <tissue evidence="1">Testes</tissue>
    </source>
</reference>
<evidence type="ECO:0000313" key="2">
    <source>
        <dbReference type="Proteomes" id="UP001233999"/>
    </source>
</evidence>
<dbReference type="Proteomes" id="UP001233999">
    <property type="component" value="Unassembled WGS sequence"/>
</dbReference>
<dbReference type="EMBL" id="JASPKZ010009367">
    <property type="protein sequence ID" value="KAJ9577273.1"/>
    <property type="molecule type" value="Genomic_DNA"/>
</dbReference>
<feature type="non-terminal residue" evidence="1">
    <location>
        <position position="1"/>
    </location>
</feature>
<organism evidence="1 2">
    <name type="scientific">Diploptera punctata</name>
    <name type="common">Pacific beetle cockroach</name>
    <dbReference type="NCBI Taxonomy" id="6984"/>
    <lineage>
        <taxon>Eukaryota</taxon>
        <taxon>Metazoa</taxon>
        <taxon>Ecdysozoa</taxon>
        <taxon>Arthropoda</taxon>
        <taxon>Hexapoda</taxon>
        <taxon>Insecta</taxon>
        <taxon>Pterygota</taxon>
        <taxon>Neoptera</taxon>
        <taxon>Polyneoptera</taxon>
        <taxon>Dictyoptera</taxon>
        <taxon>Blattodea</taxon>
        <taxon>Blaberoidea</taxon>
        <taxon>Blaberidae</taxon>
        <taxon>Diplopterinae</taxon>
        <taxon>Diploptera</taxon>
    </lineage>
</organism>
<comment type="caution">
    <text evidence="1">The sequence shown here is derived from an EMBL/GenBank/DDBJ whole genome shotgun (WGS) entry which is preliminary data.</text>
</comment>
<dbReference type="AlphaFoldDB" id="A0AAD8E4T1"/>
<protein>
    <submittedName>
        <fullName evidence="1">Uncharacterized protein</fullName>
    </submittedName>
</protein>
<keyword evidence="2" id="KW-1185">Reference proteome</keyword>
<name>A0AAD8E4T1_DIPPU</name>
<gene>
    <name evidence="1" type="ORF">L9F63_006112</name>
</gene>
<accession>A0AAD8E4T1</accession>
<reference evidence="1" key="1">
    <citation type="journal article" date="2023" name="IScience">
        <title>Live-bearing cockroach genome reveals convergent evolutionary mechanisms linked to viviparity in insects and beyond.</title>
        <authorList>
            <person name="Fouks B."/>
            <person name="Harrison M.C."/>
            <person name="Mikhailova A.A."/>
            <person name="Marchal E."/>
            <person name="English S."/>
            <person name="Carruthers M."/>
            <person name="Jennings E.C."/>
            <person name="Chiamaka E.L."/>
            <person name="Frigard R.A."/>
            <person name="Pippel M."/>
            <person name="Attardo G.M."/>
            <person name="Benoit J.B."/>
            <person name="Bornberg-Bauer E."/>
            <person name="Tobe S.S."/>
        </authorList>
    </citation>
    <scope>NUCLEOTIDE SEQUENCE</scope>
    <source>
        <strain evidence="1">Stay&amp;Tobe</strain>
    </source>
</reference>